<dbReference type="GO" id="GO:0016874">
    <property type="term" value="F:ligase activity"/>
    <property type="evidence" value="ECO:0007669"/>
    <property type="project" value="UniProtKB-KW"/>
</dbReference>
<evidence type="ECO:0000256" key="6">
    <source>
        <dbReference type="ARBA" id="ARBA00022800"/>
    </source>
</evidence>
<evidence type="ECO:0000256" key="1">
    <source>
        <dbReference type="ARBA" id="ARBA00001936"/>
    </source>
</evidence>
<evidence type="ECO:0000256" key="5">
    <source>
        <dbReference type="ARBA" id="ARBA00022741"/>
    </source>
</evidence>
<protein>
    <recommendedName>
        <fullName evidence="2">3'-phosphate/5'-hydroxy nucleic acid ligase</fullName>
        <ecNumber evidence="2">6.5.1.8</ecNumber>
    </recommendedName>
</protein>
<evidence type="ECO:0000256" key="2">
    <source>
        <dbReference type="ARBA" id="ARBA00012726"/>
    </source>
</evidence>
<keyword evidence="7" id="KW-0342">GTP-binding</keyword>
<dbReference type="Pfam" id="PF01139">
    <property type="entry name" value="RtcB"/>
    <property type="match status" value="1"/>
</dbReference>
<evidence type="ECO:0000256" key="8">
    <source>
        <dbReference type="ARBA" id="ARBA00023211"/>
    </source>
</evidence>
<reference evidence="10 11" key="1">
    <citation type="submission" date="2016-10" db="EMBL/GenBank/DDBJ databases">
        <title>Complete genome sequences of three Cupriavidus strains isolated from various Malaysian environments.</title>
        <authorList>
            <person name="Abdullah A.A.-A."/>
            <person name="Shafie N.A.H."/>
            <person name="Lau N.S."/>
        </authorList>
    </citation>
    <scope>NUCLEOTIDE SEQUENCE [LARGE SCALE GENOMIC DNA]</scope>
    <source>
        <strain evidence="10 11">USMAA1020</strain>
    </source>
</reference>
<comment type="cofactor">
    <cofactor evidence="1">
        <name>Mn(2+)</name>
        <dbReference type="ChEBI" id="CHEBI:29035"/>
    </cofactor>
</comment>
<dbReference type="EMBL" id="CP017755">
    <property type="protein sequence ID" value="AOZ10078.1"/>
    <property type="molecule type" value="Genomic_DNA"/>
</dbReference>
<dbReference type="RefSeq" id="WP_071072622.1">
    <property type="nucleotide sequence ID" value="NZ_CP017755.1"/>
</dbReference>
<organism evidence="10 11">
    <name type="scientific">Cupriavidus malaysiensis</name>
    <dbReference type="NCBI Taxonomy" id="367825"/>
    <lineage>
        <taxon>Bacteria</taxon>
        <taxon>Pseudomonadati</taxon>
        <taxon>Pseudomonadota</taxon>
        <taxon>Betaproteobacteria</taxon>
        <taxon>Burkholderiales</taxon>
        <taxon>Burkholderiaceae</taxon>
        <taxon>Cupriavidus</taxon>
    </lineage>
</organism>
<dbReference type="PANTHER" id="PTHR11118">
    <property type="entry name" value="RNA-SPLICING LIGASE RTCB HOMOLOG"/>
    <property type="match status" value="1"/>
</dbReference>
<evidence type="ECO:0000313" key="10">
    <source>
        <dbReference type="EMBL" id="AOZ10078.1"/>
    </source>
</evidence>
<name>A0ABN4TS38_9BURK</name>
<dbReference type="InterPro" id="IPR036025">
    <property type="entry name" value="RtcB-like_sf"/>
</dbReference>
<keyword evidence="4" id="KW-0479">Metal-binding</keyword>
<dbReference type="InterPro" id="IPR017510">
    <property type="entry name" value="RtcB2"/>
</dbReference>
<dbReference type="Gene3D" id="3.90.1860.10">
    <property type="entry name" value="tRNA-splicing ligase RtcB"/>
    <property type="match status" value="1"/>
</dbReference>
<evidence type="ECO:0000256" key="7">
    <source>
        <dbReference type="ARBA" id="ARBA00023134"/>
    </source>
</evidence>
<dbReference type="PANTHER" id="PTHR11118:SF1">
    <property type="entry name" value="RNA-SPLICING LIGASE RTCB HOMOLOG"/>
    <property type="match status" value="1"/>
</dbReference>
<proteinExistence type="predicted"/>
<dbReference type="Proteomes" id="UP000177515">
    <property type="component" value="Chromosome 2"/>
</dbReference>
<evidence type="ECO:0000256" key="3">
    <source>
        <dbReference type="ARBA" id="ARBA00022598"/>
    </source>
</evidence>
<sequence length="384" mass="40242">MGNGIVHFAEGISLIASDDTWIDSQAVHQLHSTFELPGMRRLVAMPGLHPGRAYPAGAASFAVGRLYPALVGGDIGAGMALWQTGVDAAAASPERLDRSLGDLDGPPDAAWQDEAARLAAAHGSHAAVLDALGGPGAGNPFAELQQVDGIEDAAAVAALGIDPARLLLLVHGGARGLGETVLHEHMARCGHDGLAEGSTEAAAYLASHAQALGLARANRALLARRVLARLGGGAGQALLDRHHNLVAAAEVDGVRGWLHRRGAAPADQGPVVIPGSRGDYSYLVRPLPAAHSLFSLAHGAGRKWSRGESRERLARRYTPDQLARTRFGSLVICGDHALRYEEAPDAYKPIDSVVHALRDEGLLTILARLRPVLTYRMRGAGQRG</sequence>
<keyword evidence="5" id="KW-0547">Nucleotide-binding</keyword>
<dbReference type="NCBIfam" id="NF007153">
    <property type="entry name" value="PRK09588.1"/>
    <property type="match status" value="1"/>
</dbReference>
<evidence type="ECO:0000256" key="4">
    <source>
        <dbReference type="ARBA" id="ARBA00022723"/>
    </source>
</evidence>
<keyword evidence="11" id="KW-1185">Reference proteome</keyword>
<dbReference type="InterPro" id="IPR001233">
    <property type="entry name" value="RtcB"/>
</dbReference>
<keyword evidence="6" id="KW-0692">RNA repair</keyword>
<comment type="catalytic activity">
    <reaction evidence="9">
        <text>a 3'-end 3'-phospho-ribonucleotide-RNA + a 5'-end dephospho-ribonucleoside-RNA + GTP = a ribonucleotidyl-ribonucleotide-RNA + GMP + diphosphate</text>
        <dbReference type="Rhea" id="RHEA:68076"/>
        <dbReference type="Rhea" id="RHEA-COMP:10463"/>
        <dbReference type="Rhea" id="RHEA-COMP:13936"/>
        <dbReference type="Rhea" id="RHEA-COMP:17355"/>
        <dbReference type="ChEBI" id="CHEBI:33019"/>
        <dbReference type="ChEBI" id="CHEBI:37565"/>
        <dbReference type="ChEBI" id="CHEBI:58115"/>
        <dbReference type="ChEBI" id="CHEBI:83062"/>
        <dbReference type="ChEBI" id="CHEBI:138284"/>
        <dbReference type="ChEBI" id="CHEBI:173118"/>
        <dbReference type="EC" id="6.5.1.8"/>
    </reaction>
</comment>
<evidence type="ECO:0000313" key="11">
    <source>
        <dbReference type="Proteomes" id="UP000177515"/>
    </source>
</evidence>
<keyword evidence="3 10" id="KW-0436">Ligase</keyword>
<dbReference type="NCBIfam" id="TIGR03073">
    <property type="entry name" value="release_rtcB"/>
    <property type="match status" value="1"/>
</dbReference>
<evidence type="ECO:0000256" key="9">
    <source>
        <dbReference type="ARBA" id="ARBA00047746"/>
    </source>
</evidence>
<keyword evidence="8" id="KW-0464">Manganese</keyword>
<dbReference type="EC" id="6.5.1.8" evidence="2"/>
<accession>A0ABN4TS38</accession>
<gene>
    <name evidence="10" type="ORF">BKK80_30985</name>
</gene>
<dbReference type="SUPFAM" id="SSF103365">
    <property type="entry name" value="Hypothetical protein PH1602"/>
    <property type="match status" value="1"/>
</dbReference>